<evidence type="ECO:0000259" key="6">
    <source>
        <dbReference type="Pfam" id="PF04542"/>
    </source>
</evidence>
<dbReference type="InterPro" id="IPR007627">
    <property type="entry name" value="RNA_pol_sigma70_r2"/>
</dbReference>
<keyword evidence="4" id="KW-0238">DNA-binding</keyword>
<dbReference type="HOGENOM" id="CLU_047691_3_1_9"/>
<evidence type="ECO:0000259" key="7">
    <source>
        <dbReference type="Pfam" id="PF08281"/>
    </source>
</evidence>
<keyword evidence="5" id="KW-0804">Transcription</keyword>
<dbReference type="GO" id="GO:0003677">
    <property type="term" value="F:DNA binding"/>
    <property type="evidence" value="ECO:0007669"/>
    <property type="project" value="UniProtKB-KW"/>
</dbReference>
<evidence type="ECO:0000256" key="5">
    <source>
        <dbReference type="ARBA" id="ARBA00023163"/>
    </source>
</evidence>
<dbReference type="GO" id="GO:0006352">
    <property type="term" value="P:DNA-templated transcription initiation"/>
    <property type="evidence" value="ECO:0007669"/>
    <property type="project" value="InterPro"/>
</dbReference>
<proteinExistence type="inferred from homology"/>
<dbReference type="eggNOG" id="COG1595">
    <property type="taxonomic scope" value="Bacteria"/>
</dbReference>
<keyword evidence="3" id="KW-0731">Sigma factor</keyword>
<organism evidence="8 9">
    <name type="scientific">Alkaliphilus oremlandii (strain OhILAs)</name>
    <name type="common">Clostridium oremlandii (strain OhILAs)</name>
    <dbReference type="NCBI Taxonomy" id="350688"/>
    <lineage>
        <taxon>Bacteria</taxon>
        <taxon>Bacillati</taxon>
        <taxon>Bacillota</taxon>
        <taxon>Clostridia</taxon>
        <taxon>Peptostreptococcales</taxon>
        <taxon>Natronincolaceae</taxon>
        <taxon>Alkaliphilus</taxon>
    </lineage>
</organism>
<dbReference type="NCBIfam" id="TIGR02937">
    <property type="entry name" value="sigma70-ECF"/>
    <property type="match status" value="1"/>
</dbReference>
<dbReference type="EMBL" id="CP000853">
    <property type="protein sequence ID" value="ABW20288.1"/>
    <property type="molecule type" value="Genomic_DNA"/>
</dbReference>
<dbReference type="AlphaFoldDB" id="A8MKF6"/>
<dbReference type="Proteomes" id="UP000000269">
    <property type="component" value="Chromosome"/>
</dbReference>
<feature type="domain" description="RNA polymerase sigma factor 70 region 4 type 2" evidence="7">
    <location>
        <begin position="110"/>
        <end position="159"/>
    </location>
</feature>
<evidence type="ECO:0000256" key="1">
    <source>
        <dbReference type="ARBA" id="ARBA00010641"/>
    </source>
</evidence>
<dbReference type="Gene3D" id="1.10.1740.10">
    <property type="match status" value="1"/>
</dbReference>
<dbReference type="SUPFAM" id="SSF88946">
    <property type="entry name" value="Sigma2 domain of RNA polymerase sigma factors"/>
    <property type="match status" value="1"/>
</dbReference>
<dbReference type="GO" id="GO:0016987">
    <property type="term" value="F:sigma factor activity"/>
    <property type="evidence" value="ECO:0007669"/>
    <property type="project" value="UniProtKB-KW"/>
</dbReference>
<dbReference type="Pfam" id="PF08281">
    <property type="entry name" value="Sigma70_r4_2"/>
    <property type="match status" value="1"/>
</dbReference>
<accession>A8MKF6</accession>
<feature type="domain" description="RNA polymerase sigma-70 region 2" evidence="6">
    <location>
        <begin position="17"/>
        <end position="74"/>
    </location>
</feature>
<dbReference type="OrthoDB" id="9784984at2"/>
<evidence type="ECO:0000256" key="2">
    <source>
        <dbReference type="ARBA" id="ARBA00023015"/>
    </source>
</evidence>
<dbReference type="RefSeq" id="WP_012160595.1">
    <property type="nucleotide sequence ID" value="NC_009922.1"/>
</dbReference>
<dbReference type="InterPro" id="IPR013324">
    <property type="entry name" value="RNA_pol_sigma_r3/r4-like"/>
</dbReference>
<dbReference type="InterPro" id="IPR013249">
    <property type="entry name" value="RNA_pol_sigma70_r4_t2"/>
</dbReference>
<name>A8MKF6_ALKOO</name>
<comment type="similarity">
    <text evidence="1">Belongs to the sigma-70 factor family. ECF subfamily.</text>
</comment>
<keyword evidence="2" id="KW-0805">Transcription regulation</keyword>
<dbReference type="InterPro" id="IPR039425">
    <property type="entry name" value="RNA_pol_sigma-70-like"/>
</dbReference>
<dbReference type="CDD" id="cd06171">
    <property type="entry name" value="Sigma70_r4"/>
    <property type="match status" value="1"/>
</dbReference>
<gene>
    <name evidence="8" type="ordered locus">Clos_2757</name>
</gene>
<dbReference type="KEGG" id="aoe:Clos_2757"/>
<evidence type="ECO:0000256" key="4">
    <source>
        <dbReference type="ARBA" id="ARBA00023125"/>
    </source>
</evidence>
<protein>
    <submittedName>
        <fullName evidence="8">RNA polymerase, sigma-24 subunit, ECF subfamily</fullName>
    </submittedName>
</protein>
<evidence type="ECO:0000313" key="9">
    <source>
        <dbReference type="Proteomes" id="UP000000269"/>
    </source>
</evidence>
<dbReference type="Gene3D" id="1.10.10.10">
    <property type="entry name" value="Winged helix-like DNA-binding domain superfamily/Winged helix DNA-binding domain"/>
    <property type="match status" value="1"/>
</dbReference>
<dbReference type="Pfam" id="PF04542">
    <property type="entry name" value="Sigma70_r2"/>
    <property type="match status" value="1"/>
</dbReference>
<sequence>MKDEALESLLSNEIKIIFKYLIKIGAGKEDAEDIIQETLYQAMVNIDAIHEEKIISWMFKVAINKYYNLYNKNKNLNKYVCITDDKILRKISEETLTEDHILNEEYQTYVNKALNLLKPSYRNLLVLKYFMDLSYKDISKLLDFSEDKVKTYMYRSRNKFREVWEELNYDR</sequence>
<keyword evidence="9" id="KW-1185">Reference proteome</keyword>
<dbReference type="SUPFAM" id="SSF88659">
    <property type="entry name" value="Sigma3 and sigma4 domains of RNA polymerase sigma factors"/>
    <property type="match status" value="1"/>
</dbReference>
<dbReference type="InterPro" id="IPR013325">
    <property type="entry name" value="RNA_pol_sigma_r2"/>
</dbReference>
<reference evidence="9" key="1">
    <citation type="submission" date="2007-10" db="EMBL/GenBank/DDBJ databases">
        <title>Complete genome of Alkaliphilus oremlandii OhILAs.</title>
        <authorList>
            <person name="Copeland A."/>
            <person name="Lucas S."/>
            <person name="Lapidus A."/>
            <person name="Barry K."/>
            <person name="Detter J.C."/>
            <person name="Glavina del Rio T."/>
            <person name="Hammon N."/>
            <person name="Israni S."/>
            <person name="Dalin E."/>
            <person name="Tice H."/>
            <person name="Pitluck S."/>
            <person name="Chain P."/>
            <person name="Malfatti S."/>
            <person name="Shin M."/>
            <person name="Vergez L."/>
            <person name="Schmutz J."/>
            <person name="Larimer F."/>
            <person name="Land M."/>
            <person name="Hauser L."/>
            <person name="Kyrpides N."/>
            <person name="Mikhailova N."/>
            <person name="Stolz J.F."/>
            <person name="Dawson A."/>
            <person name="Fisher E."/>
            <person name="Crable B."/>
            <person name="Perera E."/>
            <person name="Lisak J."/>
            <person name="Ranganathan M."/>
            <person name="Basu P."/>
            <person name="Richardson P."/>
        </authorList>
    </citation>
    <scope>NUCLEOTIDE SEQUENCE [LARGE SCALE GENOMIC DNA]</scope>
    <source>
        <strain evidence="9">OhILAs</strain>
    </source>
</reference>
<dbReference type="PANTHER" id="PTHR43133:SF8">
    <property type="entry name" value="RNA POLYMERASE SIGMA FACTOR HI_1459-RELATED"/>
    <property type="match status" value="1"/>
</dbReference>
<dbReference type="PANTHER" id="PTHR43133">
    <property type="entry name" value="RNA POLYMERASE ECF-TYPE SIGMA FACTO"/>
    <property type="match status" value="1"/>
</dbReference>
<evidence type="ECO:0000313" key="8">
    <source>
        <dbReference type="EMBL" id="ABW20288.1"/>
    </source>
</evidence>
<dbReference type="STRING" id="350688.Clos_2757"/>
<evidence type="ECO:0000256" key="3">
    <source>
        <dbReference type="ARBA" id="ARBA00023082"/>
    </source>
</evidence>
<dbReference type="InterPro" id="IPR036388">
    <property type="entry name" value="WH-like_DNA-bd_sf"/>
</dbReference>
<dbReference type="InterPro" id="IPR014284">
    <property type="entry name" value="RNA_pol_sigma-70_dom"/>
</dbReference>